<reference evidence="2 3" key="1">
    <citation type="submission" date="2023-09" db="EMBL/GenBank/DDBJ databases">
        <title>Multi-omics analysis of a traditional fermented food reveals byproduct-associated fungal strains for waste-to-food upcycling.</title>
        <authorList>
            <consortium name="Lawrence Berkeley National Laboratory"/>
            <person name="Rekdal V.M."/>
            <person name="Villalobos-Escobedo J.M."/>
            <person name="Rodriguez-Valeron N."/>
            <person name="Garcia M.O."/>
            <person name="Vasquez D.P."/>
            <person name="Damayanti I."/>
            <person name="Sorensen P.M."/>
            <person name="Baidoo E.E."/>
            <person name="De Carvalho A.C."/>
            <person name="Riley R."/>
            <person name="Lipzen A."/>
            <person name="He G."/>
            <person name="Yan M."/>
            <person name="Haridas S."/>
            <person name="Daum C."/>
            <person name="Yoshinaga Y."/>
            <person name="Ng V."/>
            <person name="Grigoriev I.V."/>
            <person name="Munk R."/>
            <person name="Nuraida L."/>
            <person name="Wijaya C.H."/>
            <person name="Morales P.-C."/>
            <person name="Keasling J.D."/>
        </authorList>
    </citation>
    <scope>NUCLEOTIDE SEQUENCE [LARGE SCALE GENOMIC DNA]</scope>
    <source>
        <strain evidence="2 3">FGSC 2613</strain>
    </source>
</reference>
<dbReference type="EMBL" id="JAVLET010000012">
    <property type="protein sequence ID" value="KAL0466433.1"/>
    <property type="molecule type" value="Genomic_DNA"/>
</dbReference>
<dbReference type="Proteomes" id="UP001451303">
    <property type="component" value="Unassembled WGS sequence"/>
</dbReference>
<feature type="compositionally biased region" description="Pro residues" evidence="1">
    <location>
        <begin position="170"/>
        <end position="200"/>
    </location>
</feature>
<organism evidence="2 3">
    <name type="scientific">Neurospora intermedia</name>
    <dbReference type="NCBI Taxonomy" id="5142"/>
    <lineage>
        <taxon>Eukaryota</taxon>
        <taxon>Fungi</taxon>
        <taxon>Dikarya</taxon>
        <taxon>Ascomycota</taxon>
        <taxon>Pezizomycotina</taxon>
        <taxon>Sordariomycetes</taxon>
        <taxon>Sordariomycetidae</taxon>
        <taxon>Sordariales</taxon>
        <taxon>Sordariaceae</taxon>
        <taxon>Neurospora</taxon>
    </lineage>
</organism>
<name>A0ABR3D158_NEUIN</name>
<comment type="caution">
    <text evidence="2">The sequence shown here is derived from an EMBL/GenBank/DDBJ whole genome shotgun (WGS) entry which is preliminary data.</text>
</comment>
<sequence>MPWVLRALRAHVVGGCEMRLTLVVRKSVHRNVFTVGARLWRRACVNVDVPNALIKEMVSPRLRQVVWYCRCLKSWTIAPRCSPKTQLILTTLIRFTLVPQTSSSLAINNLSKVPSHKMISTDITIYTLPFTRDTLGHIITDQDSYFPSFASGFPRPIPAVHIPFNTLLNPPRPPTPGPTPRPGPLSPRPNVPSPPPTPRK</sequence>
<keyword evidence="3" id="KW-1185">Reference proteome</keyword>
<protein>
    <submittedName>
        <fullName evidence="2">Uncharacterized protein</fullName>
    </submittedName>
</protein>
<feature type="region of interest" description="Disordered" evidence="1">
    <location>
        <begin position="165"/>
        <end position="200"/>
    </location>
</feature>
<evidence type="ECO:0000313" key="3">
    <source>
        <dbReference type="Proteomes" id="UP001451303"/>
    </source>
</evidence>
<evidence type="ECO:0000256" key="1">
    <source>
        <dbReference type="SAM" id="MobiDB-lite"/>
    </source>
</evidence>
<accession>A0ABR3D158</accession>
<gene>
    <name evidence="2" type="ORF">QR685DRAFT_97005</name>
</gene>
<proteinExistence type="predicted"/>
<evidence type="ECO:0000313" key="2">
    <source>
        <dbReference type="EMBL" id="KAL0466433.1"/>
    </source>
</evidence>